<keyword evidence="3" id="KW-1185">Reference proteome</keyword>
<dbReference type="Pfam" id="PF00754">
    <property type="entry name" value="F5_F8_type_C"/>
    <property type="match status" value="1"/>
</dbReference>
<evidence type="ECO:0000313" key="3">
    <source>
        <dbReference type="Proteomes" id="UP000001542"/>
    </source>
</evidence>
<protein>
    <recommendedName>
        <fullName evidence="1">F5/8 type C domain-containing protein</fullName>
    </recommendedName>
</protein>
<sequence length="400" mass="46593">MNQDLYFSFSCSNIQRLINIPNQQYVISFKEITINLSLIEAIFISEIAYKNYLKDKSLKLVLDIKIDDAIINIIKQLISGKLIKISKNLLPEFLQLGNSIGNQEIIKFCIDHSEININNFDIFYQFDQKKVLDFFLAHYKEISQNKLFSIDPHALSSIIGQLLNKETNQNIINDLFEIIMQVYANNPSNIVFESIDLSILPKNCIQKFIQIFDYKFMDKHVWDCIGKIILEDKQDKSQKHIEKPIIPVSNMKLNEFPNGIIKNMPLNEITVTSSSCLHKSMKPENVLNQNNRKTYFQSLNEPNQWILLSFAKRIHIESYQIKCMRDWGNCPMNWDLMVSEDNLNYKIVDSQRNNDIREKDYKIQLNEAADGRFVKIIQTGLNTHDENDFLIGSVEMFGGV</sequence>
<dbReference type="SUPFAM" id="SSF49785">
    <property type="entry name" value="Galactose-binding domain-like"/>
    <property type="match status" value="1"/>
</dbReference>
<reference evidence="2" key="2">
    <citation type="journal article" date="2007" name="Science">
        <title>Draft genome sequence of the sexually transmitted pathogen Trichomonas vaginalis.</title>
        <authorList>
            <person name="Carlton J.M."/>
            <person name="Hirt R.P."/>
            <person name="Silva J.C."/>
            <person name="Delcher A.L."/>
            <person name="Schatz M."/>
            <person name="Zhao Q."/>
            <person name="Wortman J.R."/>
            <person name="Bidwell S.L."/>
            <person name="Alsmark U.C.M."/>
            <person name="Besteiro S."/>
            <person name="Sicheritz-Ponten T."/>
            <person name="Noel C.J."/>
            <person name="Dacks J.B."/>
            <person name="Foster P.G."/>
            <person name="Simillion C."/>
            <person name="Van de Peer Y."/>
            <person name="Miranda-Saavedra D."/>
            <person name="Barton G.J."/>
            <person name="Westrop G.D."/>
            <person name="Mueller S."/>
            <person name="Dessi D."/>
            <person name="Fiori P.L."/>
            <person name="Ren Q."/>
            <person name="Paulsen I."/>
            <person name="Zhang H."/>
            <person name="Bastida-Corcuera F.D."/>
            <person name="Simoes-Barbosa A."/>
            <person name="Brown M.T."/>
            <person name="Hayes R.D."/>
            <person name="Mukherjee M."/>
            <person name="Okumura C.Y."/>
            <person name="Schneider R."/>
            <person name="Smith A.J."/>
            <person name="Vanacova S."/>
            <person name="Villalvazo M."/>
            <person name="Haas B.J."/>
            <person name="Pertea M."/>
            <person name="Feldblyum T.V."/>
            <person name="Utterback T.R."/>
            <person name="Shu C.L."/>
            <person name="Osoegawa K."/>
            <person name="de Jong P.J."/>
            <person name="Hrdy I."/>
            <person name="Horvathova L."/>
            <person name="Zubacova Z."/>
            <person name="Dolezal P."/>
            <person name="Malik S.B."/>
            <person name="Logsdon J.M. Jr."/>
            <person name="Henze K."/>
            <person name="Gupta A."/>
            <person name="Wang C.C."/>
            <person name="Dunne R.L."/>
            <person name="Upcroft J.A."/>
            <person name="Upcroft P."/>
            <person name="White O."/>
            <person name="Salzberg S.L."/>
            <person name="Tang P."/>
            <person name="Chiu C.-H."/>
            <person name="Lee Y.-S."/>
            <person name="Embley T.M."/>
            <person name="Coombs G.H."/>
            <person name="Mottram J.C."/>
            <person name="Tachezy J."/>
            <person name="Fraser-Liggett C.M."/>
            <person name="Johnson P.J."/>
        </authorList>
    </citation>
    <scope>NUCLEOTIDE SEQUENCE [LARGE SCALE GENOMIC DNA]</scope>
    <source>
        <strain evidence="2">G3</strain>
    </source>
</reference>
<organism evidence="2 3">
    <name type="scientific">Trichomonas vaginalis (strain ATCC PRA-98 / G3)</name>
    <dbReference type="NCBI Taxonomy" id="412133"/>
    <lineage>
        <taxon>Eukaryota</taxon>
        <taxon>Metamonada</taxon>
        <taxon>Parabasalia</taxon>
        <taxon>Trichomonadida</taxon>
        <taxon>Trichomonadidae</taxon>
        <taxon>Trichomonas</taxon>
    </lineage>
</organism>
<dbReference type="Proteomes" id="UP000001542">
    <property type="component" value="Unassembled WGS sequence"/>
</dbReference>
<evidence type="ECO:0000313" key="2">
    <source>
        <dbReference type="EMBL" id="EAY08438.1"/>
    </source>
</evidence>
<dbReference type="EMBL" id="DS113378">
    <property type="protein sequence ID" value="EAY08438.1"/>
    <property type="molecule type" value="Genomic_DNA"/>
</dbReference>
<dbReference type="KEGG" id="tva:4766337"/>
<name>A2EFY2_TRIV3</name>
<feature type="domain" description="F5/8 type C" evidence="1">
    <location>
        <begin position="271"/>
        <end position="383"/>
    </location>
</feature>
<gene>
    <name evidence="2" type="ORF">TVAG_354970</name>
</gene>
<dbReference type="VEuPathDB" id="TrichDB:TVAG_354970"/>
<dbReference type="VEuPathDB" id="TrichDB:TVAGG3_0516010"/>
<dbReference type="AlphaFoldDB" id="A2EFY2"/>
<dbReference type="SMR" id="A2EFY2"/>
<dbReference type="InParanoid" id="A2EFY2"/>
<dbReference type="Gene3D" id="2.60.120.260">
    <property type="entry name" value="Galactose-binding domain-like"/>
    <property type="match status" value="1"/>
</dbReference>
<dbReference type="OrthoDB" id="10683935at2759"/>
<proteinExistence type="predicted"/>
<reference evidence="2" key="1">
    <citation type="submission" date="2006-10" db="EMBL/GenBank/DDBJ databases">
        <authorList>
            <person name="Amadeo P."/>
            <person name="Zhao Q."/>
            <person name="Wortman J."/>
            <person name="Fraser-Liggett C."/>
            <person name="Carlton J."/>
        </authorList>
    </citation>
    <scope>NUCLEOTIDE SEQUENCE</scope>
    <source>
        <strain evidence="2">G3</strain>
    </source>
</reference>
<dbReference type="RefSeq" id="XP_001320661.1">
    <property type="nucleotide sequence ID" value="XM_001320626.1"/>
</dbReference>
<accession>A2EFY2</accession>
<evidence type="ECO:0000259" key="1">
    <source>
        <dbReference type="Pfam" id="PF00754"/>
    </source>
</evidence>
<dbReference type="InterPro" id="IPR000421">
    <property type="entry name" value="FA58C"/>
</dbReference>
<dbReference type="InterPro" id="IPR008979">
    <property type="entry name" value="Galactose-bd-like_sf"/>
</dbReference>